<sequence>MSLFDFQDVCMVIGSLATLDLPMVVDLIGIFELKGSYCMLIMADWFLQTLSVIPRGSSGDVSRCFTMIRWLYFSPPPFPHRRRAATVADAAFRRCFDRLGEEIPFMVVYTDNIEEITSNAHEDREVSTQAGPQHISLPIMDNTANELTSLQDRVSSLDLKVERMRDDTNLKRNHIVQLRRQLETSVDGLEIKMDVLESTLGEGPSKKGEGPSSKKGEGTSSKKRRWF</sequence>
<evidence type="ECO:0000313" key="3">
    <source>
        <dbReference type="Proteomes" id="UP000250235"/>
    </source>
</evidence>
<evidence type="ECO:0000313" key="2">
    <source>
        <dbReference type="EMBL" id="KZV27727.1"/>
    </source>
</evidence>
<dbReference type="AlphaFoldDB" id="A0A2Z7B776"/>
<protein>
    <submittedName>
        <fullName evidence="2">Myosin heavy chain, skeletal muscle</fullName>
    </submittedName>
</protein>
<dbReference type="EMBL" id="KV010332">
    <property type="protein sequence ID" value="KZV27727.1"/>
    <property type="molecule type" value="Genomic_DNA"/>
</dbReference>
<feature type="compositionally biased region" description="Basic and acidic residues" evidence="1">
    <location>
        <begin position="204"/>
        <end position="217"/>
    </location>
</feature>
<proteinExistence type="predicted"/>
<organism evidence="2 3">
    <name type="scientific">Dorcoceras hygrometricum</name>
    <dbReference type="NCBI Taxonomy" id="472368"/>
    <lineage>
        <taxon>Eukaryota</taxon>
        <taxon>Viridiplantae</taxon>
        <taxon>Streptophyta</taxon>
        <taxon>Embryophyta</taxon>
        <taxon>Tracheophyta</taxon>
        <taxon>Spermatophyta</taxon>
        <taxon>Magnoliopsida</taxon>
        <taxon>eudicotyledons</taxon>
        <taxon>Gunneridae</taxon>
        <taxon>Pentapetalae</taxon>
        <taxon>asterids</taxon>
        <taxon>lamiids</taxon>
        <taxon>Lamiales</taxon>
        <taxon>Gesneriaceae</taxon>
        <taxon>Didymocarpoideae</taxon>
        <taxon>Trichosporeae</taxon>
        <taxon>Loxocarpinae</taxon>
        <taxon>Dorcoceras</taxon>
    </lineage>
</organism>
<name>A0A2Z7B776_9LAMI</name>
<feature type="region of interest" description="Disordered" evidence="1">
    <location>
        <begin position="197"/>
        <end position="227"/>
    </location>
</feature>
<gene>
    <name evidence="2" type="ORF">F511_03965</name>
</gene>
<evidence type="ECO:0000256" key="1">
    <source>
        <dbReference type="SAM" id="MobiDB-lite"/>
    </source>
</evidence>
<keyword evidence="3" id="KW-1185">Reference proteome</keyword>
<accession>A0A2Z7B776</accession>
<dbReference type="Proteomes" id="UP000250235">
    <property type="component" value="Unassembled WGS sequence"/>
</dbReference>
<reference evidence="2 3" key="1">
    <citation type="journal article" date="2015" name="Proc. Natl. Acad. Sci. U.S.A.">
        <title>The resurrection genome of Boea hygrometrica: A blueprint for survival of dehydration.</title>
        <authorList>
            <person name="Xiao L."/>
            <person name="Yang G."/>
            <person name="Zhang L."/>
            <person name="Yang X."/>
            <person name="Zhao S."/>
            <person name="Ji Z."/>
            <person name="Zhou Q."/>
            <person name="Hu M."/>
            <person name="Wang Y."/>
            <person name="Chen M."/>
            <person name="Xu Y."/>
            <person name="Jin H."/>
            <person name="Xiao X."/>
            <person name="Hu G."/>
            <person name="Bao F."/>
            <person name="Hu Y."/>
            <person name="Wan P."/>
            <person name="Li L."/>
            <person name="Deng X."/>
            <person name="Kuang T."/>
            <person name="Xiang C."/>
            <person name="Zhu J.K."/>
            <person name="Oliver M.J."/>
            <person name="He Y."/>
        </authorList>
    </citation>
    <scope>NUCLEOTIDE SEQUENCE [LARGE SCALE GENOMIC DNA]</scope>
    <source>
        <strain evidence="3">cv. XS01</strain>
    </source>
</reference>